<dbReference type="Gene3D" id="1.10.10.60">
    <property type="entry name" value="Homeodomain-like"/>
    <property type="match status" value="2"/>
</dbReference>
<organism evidence="5">
    <name type="scientific">Daucus carota subsp. sativus</name>
    <name type="common">Carrot</name>
    <dbReference type="NCBI Taxonomy" id="79200"/>
    <lineage>
        <taxon>Eukaryota</taxon>
        <taxon>Viridiplantae</taxon>
        <taxon>Streptophyta</taxon>
        <taxon>Embryophyta</taxon>
        <taxon>Tracheophyta</taxon>
        <taxon>Spermatophyta</taxon>
        <taxon>Magnoliopsida</taxon>
        <taxon>eudicotyledons</taxon>
        <taxon>Gunneridae</taxon>
        <taxon>Pentapetalae</taxon>
        <taxon>asterids</taxon>
        <taxon>campanulids</taxon>
        <taxon>Apiales</taxon>
        <taxon>Apiaceae</taxon>
        <taxon>Apioideae</taxon>
        <taxon>Scandiceae</taxon>
        <taxon>Daucinae</taxon>
        <taxon>Daucus</taxon>
        <taxon>Daucus sect. Daucus</taxon>
    </lineage>
</organism>
<sequence>MVRPPVVAAKKGQWTPDEDIKLVIYVQEHGASNWSLVPENAGLKRSGKSCRLRWVNHLRPGIKVGKFTHEEELIIKHHHALLGNRWAAIAAHLTGRTDNDVKNYWYTHMKKKLDKVDGPVDEPTKNPVAPPSTLALVAAPPAVAPTLPPTLDPAVAPTVASVAPPTLAPAAAPPTVTHAVTIPVVTHAATPVFAHRCVLPTPTFAHASVFAPDRAVFDNPLTAPTSSFASGRAILDYSFTAPAPAPNFVRGREGFN</sequence>
<comment type="subcellular location">
    <subcellularLocation>
        <location evidence="1">Nucleus</location>
    </subcellularLocation>
</comment>
<dbReference type="Gramene" id="KZM99656">
    <property type="protein sequence ID" value="KZM99656"/>
    <property type="gene ID" value="DCAR_012982"/>
</dbReference>
<evidence type="ECO:0000256" key="1">
    <source>
        <dbReference type="ARBA" id="ARBA00004123"/>
    </source>
</evidence>
<evidence type="ECO:0000256" key="2">
    <source>
        <dbReference type="ARBA" id="ARBA00022737"/>
    </source>
</evidence>
<dbReference type="SMART" id="SM00717">
    <property type="entry name" value="SANT"/>
    <property type="match status" value="2"/>
</dbReference>
<dbReference type="InterPro" id="IPR015495">
    <property type="entry name" value="Myb_TF_plants"/>
</dbReference>
<dbReference type="InterPro" id="IPR001005">
    <property type="entry name" value="SANT/Myb"/>
</dbReference>
<dbReference type="GO" id="GO:0003677">
    <property type="term" value="F:DNA binding"/>
    <property type="evidence" value="ECO:0007669"/>
    <property type="project" value="UniProtKB-KW"/>
</dbReference>
<evidence type="ECO:0000313" key="5">
    <source>
        <dbReference type="EMBL" id="KZM99656.1"/>
    </source>
</evidence>
<dbReference type="CDD" id="cd00167">
    <property type="entry name" value="SANT"/>
    <property type="match status" value="2"/>
</dbReference>
<dbReference type="PROSITE" id="PS51294">
    <property type="entry name" value="HTH_MYB"/>
    <property type="match status" value="2"/>
</dbReference>
<dbReference type="KEGG" id="dcr:108217514"/>
<dbReference type="PANTHER" id="PTHR47994">
    <property type="entry name" value="F14D16.11-RELATED"/>
    <property type="match status" value="1"/>
</dbReference>
<proteinExistence type="predicted"/>
<dbReference type="Gramene" id="KZM99657">
    <property type="protein sequence ID" value="KZM99657"/>
    <property type="gene ID" value="DCAR_012981"/>
</dbReference>
<dbReference type="AlphaFoldDB" id="A0A165Z660"/>
<protein>
    <submittedName>
        <fullName evidence="5">Uncharacterized protein</fullName>
    </submittedName>
</protein>
<dbReference type="FunFam" id="1.10.10.60:FF:000001">
    <property type="entry name" value="MYB-related transcription factor"/>
    <property type="match status" value="1"/>
</dbReference>
<evidence type="ECO:0000256" key="4">
    <source>
        <dbReference type="ARBA" id="ARBA00023242"/>
    </source>
</evidence>
<dbReference type="InterPro" id="IPR009057">
    <property type="entry name" value="Homeodomain-like_sf"/>
</dbReference>
<keyword evidence="4" id="KW-0539">Nucleus</keyword>
<dbReference type="GO" id="GO:0005634">
    <property type="term" value="C:nucleus"/>
    <property type="evidence" value="ECO:0007669"/>
    <property type="project" value="UniProtKB-SubCell"/>
</dbReference>
<gene>
    <name evidence="5" type="ORF">DCAR_012982</name>
</gene>
<dbReference type="OrthoDB" id="2143914at2759"/>
<comment type="caution">
    <text evidence="5">The sequence shown here is derived from an EMBL/GenBank/DDBJ whole genome shotgun (WGS) entry which is preliminary data.</text>
</comment>
<dbReference type="InterPro" id="IPR017930">
    <property type="entry name" value="Myb_dom"/>
</dbReference>
<name>A0A165Z660_DAUCS</name>
<dbReference type="Pfam" id="PF00249">
    <property type="entry name" value="Myb_DNA-binding"/>
    <property type="match status" value="2"/>
</dbReference>
<reference evidence="5" key="1">
    <citation type="journal article" date="2016" name="Nat. Genet.">
        <title>A high-quality carrot genome assembly provides new insights into carotenoid accumulation and asterid genome evolution.</title>
        <authorList>
            <person name="Iorizzo M."/>
            <person name="Ellison S."/>
            <person name="Senalik D."/>
            <person name="Zeng P."/>
            <person name="Satapoomin P."/>
            <person name="Huang J."/>
            <person name="Bowman M."/>
            <person name="Iovene M."/>
            <person name="Sanseverino W."/>
            <person name="Cavagnaro P."/>
            <person name="Yildiz M."/>
            <person name="Macko-Podgorni A."/>
            <person name="Moranska E."/>
            <person name="Grzebelus E."/>
            <person name="Grzebelus D."/>
            <person name="Ashrafi H."/>
            <person name="Zheng Z."/>
            <person name="Cheng S."/>
            <person name="Spooner D."/>
            <person name="Van Deynze A."/>
            <person name="Simon P."/>
        </authorList>
    </citation>
    <scope>NUCLEOTIDE SEQUENCE [LARGE SCALE GENOMIC DNA]</scope>
    <source>
        <tissue evidence="5">Leaf</tissue>
    </source>
</reference>
<accession>A0A165Z660</accession>
<dbReference type="EMBL" id="LNRQ01000004">
    <property type="protein sequence ID" value="KZM99656.1"/>
    <property type="molecule type" value="Genomic_DNA"/>
</dbReference>
<keyword evidence="2" id="KW-0677">Repeat</keyword>
<evidence type="ECO:0000256" key="3">
    <source>
        <dbReference type="ARBA" id="ARBA00023125"/>
    </source>
</evidence>
<dbReference type="PROSITE" id="PS50090">
    <property type="entry name" value="MYB_LIKE"/>
    <property type="match status" value="2"/>
</dbReference>
<dbReference type="SUPFAM" id="SSF46689">
    <property type="entry name" value="Homeodomain-like"/>
    <property type="match status" value="1"/>
</dbReference>
<keyword evidence="3" id="KW-0238">DNA-binding</keyword>